<dbReference type="Proteomes" id="UP000645390">
    <property type="component" value="Unassembled WGS sequence"/>
</dbReference>
<accession>A0ABQ2BGV0</accession>
<dbReference type="InterPro" id="IPR014914">
    <property type="entry name" value="RES_dom"/>
</dbReference>
<feature type="domain" description="RES" evidence="1">
    <location>
        <begin position="15"/>
        <end position="143"/>
    </location>
</feature>
<dbReference type="RefSeq" id="WP_188412135.1">
    <property type="nucleotide sequence ID" value="NZ_BMDJ01000002.1"/>
</dbReference>
<dbReference type="EMBL" id="BMDJ01000002">
    <property type="protein sequence ID" value="GGI23858.1"/>
    <property type="molecule type" value="Genomic_DNA"/>
</dbReference>
<dbReference type="SMART" id="SM00953">
    <property type="entry name" value="RES"/>
    <property type="match status" value="1"/>
</dbReference>
<name>A0ABQ2BGV0_9SPHI</name>
<evidence type="ECO:0000313" key="2">
    <source>
        <dbReference type="EMBL" id="GGI23858.1"/>
    </source>
</evidence>
<evidence type="ECO:0000259" key="1">
    <source>
        <dbReference type="SMART" id="SM00953"/>
    </source>
</evidence>
<keyword evidence="3" id="KW-1185">Reference proteome</keyword>
<organism evidence="2 3">
    <name type="scientific">Pedobacter mendelii</name>
    <dbReference type="NCBI Taxonomy" id="1908240"/>
    <lineage>
        <taxon>Bacteria</taxon>
        <taxon>Pseudomonadati</taxon>
        <taxon>Bacteroidota</taxon>
        <taxon>Sphingobacteriia</taxon>
        <taxon>Sphingobacteriales</taxon>
        <taxon>Sphingobacteriaceae</taxon>
        <taxon>Pedobacter</taxon>
    </lineage>
</organism>
<protein>
    <recommendedName>
        <fullName evidence="1">RES domain-containing protein</fullName>
    </recommendedName>
</protein>
<gene>
    <name evidence="2" type="ORF">GCM10008119_09760</name>
</gene>
<evidence type="ECO:0000313" key="3">
    <source>
        <dbReference type="Proteomes" id="UP000645390"/>
    </source>
</evidence>
<comment type="caution">
    <text evidence="2">The sequence shown here is derived from an EMBL/GenBank/DDBJ whole genome shotgun (WGS) entry which is preliminary data.</text>
</comment>
<sequence length="152" mass="17544">MHVYRIVKSEKRIKNLSGMGAFRAGGRWNDKGTYVLYTSENSSLAFLENLVHFDLEETPEDLYIIEISVTKEDLIYRIPDSDYPKDWLNTDNLACKVLGDQLFSEHKLLGIKVKSAVNRSEYNILLDPLFPGYHDLIKISNVIKIPVDRRLI</sequence>
<reference evidence="3" key="1">
    <citation type="journal article" date="2019" name="Int. J. Syst. Evol. Microbiol.">
        <title>The Global Catalogue of Microorganisms (GCM) 10K type strain sequencing project: providing services to taxonomists for standard genome sequencing and annotation.</title>
        <authorList>
            <consortium name="The Broad Institute Genomics Platform"/>
            <consortium name="The Broad Institute Genome Sequencing Center for Infectious Disease"/>
            <person name="Wu L."/>
            <person name="Ma J."/>
        </authorList>
    </citation>
    <scope>NUCLEOTIDE SEQUENCE [LARGE SCALE GENOMIC DNA]</scope>
    <source>
        <strain evidence="3">CCM 8939</strain>
    </source>
</reference>
<dbReference type="Pfam" id="PF08808">
    <property type="entry name" value="RES"/>
    <property type="match status" value="1"/>
</dbReference>
<proteinExistence type="predicted"/>